<accession>A0A4Y7II80</accession>
<proteinExistence type="predicted"/>
<organism evidence="1 2">
    <name type="scientific">Papaver somniferum</name>
    <name type="common">Opium poppy</name>
    <dbReference type="NCBI Taxonomy" id="3469"/>
    <lineage>
        <taxon>Eukaryota</taxon>
        <taxon>Viridiplantae</taxon>
        <taxon>Streptophyta</taxon>
        <taxon>Embryophyta</taxon>
        <taxon>Tracheophyta</taxon>
        <taxon>Spermatophyta</taxon>
        <taxon>Magnoliopsida</taxon>
        <taxon>Ranunculales</taxon>
        <taxon>Papaveraceae</taxon>
        <taxon>Papaveroideae</taxon>
        <taxon>Papaver</taxon>
    </lineage>
</organism>
<protein>
    <submittedName>
        <fullName evidence="1">Uncharacterized protein</fullName>
    </submittedName>
</protein>
<dbReference type="Proteomes" id="UP000316621">
    <property type="component" value="Chromosome 1"/>
</dbReference>
<keyword evidence="2" id="KW-1185">Reference proteome</keyword>
<dbReference type="Gramene" id="RZC47786">
    <property type="protein sequence ID" value="RZC47786"/>
    <property type="gene ID" value="C5167_040740"/>
</dbReference>
<gene>
    <name evidence="1" type="ORF">C5167_040740</name>
</gene>
<reference evidence="1 2" key="1">
    <citation type="journal article" date="2018" name="Science">
        <title>The opium poppy genome and morphinan production.</title>
        <authorList>
            <person name="Guo L."/>
            <person name="Winzer T."/>
            <person name="Yang X."/>
            <person name="Li Y."/>
            <person name="Ning Z."/>
            <person name="He Z."/>
            <person name="Teodor R."/>
            <person name="Lu Y."/>
            <person name="Bowser T.A."/>
            <person name="Graham I.A."/>
            <person name="Ye K."/>
        </authorList>
    </citation>
    <scope>NUCLEOTIDE SEQUENCE [LARGE SCALE GENOMIC DNA]</scope>
    <source>
        <strain evidence="2">cv. HN1</strain>
        <tissue evidence="1">Leaves</tissue>
    </source>
</reference>
<dbReference type="EMBL" id="CM010715">
    <property type="protein sequence ID" value="RZC47786.1"/>
    <property type="molecule type" value="Genomic_DNA"/>
</dbReference>
<dbReference type="AlphaFoldDB" id="A0A4Y7II80"/>
<sequence length="61" mass="7075">MQTSENGNSSFVTDDNEGVHNMMTKAIIYRRPSGGGFPFHSPLMFSFKDNFFRYWYISNKA</sequence>
<name>A0A4Y7II80_PAPSO</name>
<evidence type="ECO:0000313" key="1">
    <source>
        <dbReference type="EMBL" id="RZC47786.1"/>
    </source>
</evidence>
<evidence type="ECO:0000313" key="2">
    <source>
        <dbReference type="Proteomes" id="UP000316621"/>
    </source>
</evidence>